<feature type="region of interest" description="Disordered" evidence="1">
    <location>
        <begin position="71"/>
        <end position="92"/>
    </location>
</feature>
<dbReference type="EMBL" id="JAAARO010000004">
    <property type="protein sequence ID" value="KAF5749483.1"/>
    <property type="molecule type" value="Genomic_DNA"/>
</dbReference>
<organism evidence="2 3">
    <name type="scientific">Tripterygium wilfordii</name>
    <name type="common">Thunder God vine</name>
    <dbReference type="NCBI Taxonomy" id="458696"/>
    <lineage>
        <taxon>Eukaryota</taxon>
        <taxon>Viridiplantae</taxon>
        <taxon>Streptophyta</taxon>
        <taxon>Embryophyta</taxon>
        <taxon>Tracheophyta</taxon>
        <taxon>Spermatophyta</taxon>
        <taxon>Magnoliopsida</taxon>
        <taxon>eudicotyledons</taxon>
        <taxon>Gunneridae</taxon>
        <taxon>Pentapetalae</taxon>
        <taxon>rosids</taxon>
        <taxon>fabids</taxon>
        <taxon>Celastrales</taxon>
        <taxon>Celastraceae</taxon>
        <taxon>Tripterygium</taxon>
    </lineage>
</organism>
<feature type="compositionally biased region" description="Polar residues" evidence="1">
    <location>
        <begin position="74"/>
        <end position="92"/>
    </location>
</feature>
<sequence length="141" mass="16098">MAAIEYRGLNDVTNFDLSRYIKWLKPNQKNTNTNISVPNHRPSPNPNLNLEVDHLTPNPNQDPFRLTFLESHETYPNTSGDPTLTQSRPASTMSAQVLLLQSSKFKEMMEMTSATNGSKTTLDMEPPKCRFPDDKQMYFDC</sequence>
<dbReference type="AlphaFoldDB" id="A0A7J7DT54"/>
<dbReference type="InParanoid" id="A0A7J7DT54"/>
<evidence type="ECO:0000313" key="2">
    <source>
        <dbReference type="EMBL" id="KAF5749483.1"/>
    </source>
</evidence>
<name>A0A7J7DT54_TRIWF</name>
<dbReference type="Proteomes" id="UP000593562">
    <property type="component" value="Unassembled WGS sequence"/>
</dbReference>
<gene>
    <name evidence="2" type="ORF">HS088_TW04G01452</name>
</gene>
<evidence type="ECO:0000256" key="1">
    <source>
        <dbReference type="SAM" id="MobiDB-lite"/>
    </source>
</evidence>
<accession>A0A7J7DT54</accession>
<keyword evidence="3" id="KW-1185">Reference proteome</keyword>
<proteinExistence type="predicted"/>
<evidence type="ECO:0000313" key="3">
    <source>
        <dbReference type="Proteomes" id="UP000593562"/>
    </source>
</evidence>
<protein>
    <submittedName>
        <fullName evidence="2">AP2-like ethylene-responsive transcription factor</fullName>
    </submittedName>
</protein>
<comment type="caution">
    <text evidence="2">The sequence shown here is derived from an EMBL/GenBank/DDBJ whole genome shotgun (WGS) entry which is preliminary data.</text>
</comment>
<reference evidence="2 3" key="1">
    <citation type="journal article" date="2020" name="Nat. Commun.">
        <title>Genome of Tripterygium wilfordii and identification of cytochrome P450 involved in triptolide biosynthesis.</title>
        <authorList>
            <person name="Tu L."/>
            <person name="Su P."/>
            <person name="Zhang Z."/>
            <person name="Gao L."/>
            <person name="Wang J."/>
            <person name="Hu T."/>
            <person name="Zhou J."/>
            <person name="Zhang Y."/>
            <person name="Zhao Y."/>
            <person name="Liu Y."/>
            <person name="Song Y."/>
            <person name="Tong Y."/>
            <person name="Lu Y."/>
            <person name="Yang J."/>
            <person name="Xu C."/>
            <person name="Jia M."/>
            <person name="Peters R.J."/>
            <person name="Huang L."/>
            <person name="Gao W."/>
        </authorList>
    </citation>
    <scope>NUCLEOTIDE SEQUENCE [LARGE SCALE GENOMIC DNA]</scope>
    <source>
        <strain evidence="3">cv. XIE 37</strain>
        <tissue evidence="2">Leaf</tissue>
    </source>
</reference>